<comment type="caution">
    <text evidence="1">The sequence shown here is derived from an EMBL/GenBank/DDBJ whole genome shotgun (WGS) entry which is preliminary data.</text>
</comment>
<dbReference type="Pfam" id="PF22252">
    <property type="entry name" value="PNGase_F-II_N"/>
    <property type="match status" value="1"/>
</dbReference>
<gene>
    <name evidence="1" type="ORF">J1C55_12005</name>
</gene>
<reference evidence="2" key="1">
    <citation type="submission" date="2021-03" db="EMBL/GenBank/DDBJ databases">
        <title>Genome of Cognatishimia sp. F0-27.</title>
        <authorList>
            <person name="Ping X."/>
        </authorList>
    </citation>
    <scope>NUCLEOTIDE SEQUENCE [LARGE SCALE GENOMIC DNA]</scope>
    <source>
        <strain evidence="2">E313</strain>
    </source>
</reference>
<sequence length="269" mass="31787">MTRQYFFLVIGFLSLLSYSQQNDQINFYKINYLKTFTFEHLANQKHNSNYTLNIYDDFNKSIFQKENNESNLVEKNKTKGGNPNVTFTPSGKNIGVVYKDYELQDMIYKYSNKHIMKDSMTIFGWKIIKETKKLLGYNCQKATMNFRGRDYIAWFTSDLPVGGPWKFDGLPGMILEIKSTDDFIKFKASSINSAYLNDNLENPFNAVNKFITWQEYKDRYRKKAIRALSYRPTASSRGFEYSRGGIEIFIDYDDEEYNKIIKNYRKNNH</sequence>
<dbReference type="NCBIfam" id="TIGR01200">
    <property type="entry name" value="GLPGLI"/>
    <property type="match status" value="1"/>
</dbReference>
<name>A0ABS8EQ11_9FLAO</name>
<dbReference type="EMBL" id="JAFMPT010000020">
    <property type="protein sequence ID" value="MCC1485318.1"/>
    <property type="molecule type" value="Genomic_DNA"/>
</dbReference>
<keyword evidence="2" id="KW-1185">Reference proteome</keyword>
<dbReference type="RefSeq" id="WP_227477810.1">
    <property type="nucleotide sequence ID" value="NZ_JAFMPT010000020.1"/>
</dbReference>
<reference evidence="2" key="2">
    <citation type="submission" date="2023-07" db="EMBL/GenBank/DDBJ databases">
        <title>Genome of Winogradskyella sp. E313.</title>
        <authorList>
            <person name="Zhou Y."/>
        </authorList>
    </citation>
    <scope>NUCLEOTIDE SEQUENCE [LARGE SCALE GENOMIC DNA]</scope>
    <source>
        <strain evidence="2">E313</strain>
    </source>
</reference>
<protein>
    <submittedName>
        <fullName evidence="1">GLPGLI family protein</fullName>
    </submittedName>
</protein>
<organism evidence="1 2">
    <name type="scientific">Winogradskyella immobilis</name>
    <dbReference type="NCBI Taxonomy" id="2816852"/>
    <lineage>
        <taxon>Bacteria</taxon>
        <taxon>Pseudomonadati</taxon>
        <taxon>Bacteroidota</taxon>
        <taxon>Flavobacteriia</taxon>
        <taxon>Flavobacteriales</taxon>
        <taxon>Flavobacteriaceae</taxon>
        <taxon>Winogradskyella</taxon>
    </lineage>
</organism>
<dbReference type="InterPro" id="IPR005901">
    <property type="entry name" value="GLPGLI"/>
</dbReference>
<evidence type="ECO:0000313" key="2">
    <source>
        <dbReference type="Proteomes" id="UP000778797"/>
    </source>
</evidence>
<evidence type="ECO:0000313" key="1">
    <source>
        <dbReference type="EMBL" id="MCC1485318.1"/>
    </source>
</evidence>
<accession>A0ABS8EQ11</accession>
<dbReference type="Proteomes" id="UP000778797">
    <property type="component" value="Unassembled WGS sequence"/>
</dbReference>
<proteinExistence type="predicted"/>